<dbReference type="SUPFAM" id="SSF50249">
    <property type="entry name" value="Nucleic acid-binding proteins"/>
    <property type="match status" value="1"/>
</dbReference>
<evidence type="ECO:0000256" key="6">
    <source>
        <dbReference type="ARBA" id="ARBA00033409"/>
    </source>
</evidence>
<dbReference type="Pfam" id="PF11967">
    <property type="entry name" value="RecO_N"/>
    <property type="match status" value="1"/>
</dbReference>
<dbReference type="InterPro" id="IPR037278">
    <property type="entry name" value="ARFGAP/RecO"/>
</dbReference>
<feature type="domain" description="DNA replication/recombination mediator RecO N-terminal" evidence="8">
    <location>
        <begin position="8"/>
        <end position="83"/>
    </location>
</feature>
<evidence type="ECO:0000256" key="3">
    <source>
        <dbReference type="ARBA" id="ARBA00022763"/>
    </source>
</evidence>
<reference evidence="9 10" key="1">
    <citation type="submission" date="2020-07" db="EMBL/GenBank/DDBJ databases">
        <title>Genomic Encyclopedia of Type Strains, Phase IV (KMG-IV): sequencing the most valuable type-strain genomes for metagenomic binning, comparative biology and taxonomic classification.</title>
        <authorList>
            <person name="Goeker M."/>
        </authorList>
    </citation>
    <scope>NUCLEOTIDE SEQUENCE [LARGE SCALE GENOMIC DNA]</scope>
    <source>
        <strain evidence="9 10">DSM 23697</strain>
    </source>
</reference>
<dbReference type="NCBIfam" id="TIGR00613">
    <property type="entry name" value="reco"/>
    <property type="match status" value="1"/>
</dbReference>
<dbReference type="Gene3D" id="1.20.1440.120">
    <property type="entry name" value="Recombination protein O, C-terminal domain"/>
    <property type="match status" value="1"/>
</dbReference>
<dbReference type="GO" id="GO:0006310">
    <property type="term" value="P:DNA recombination"/>
    <property type="evidence" value="ECO:0007669"/>
    <property type="project" value="UniProtKB-UniRule"/>
</dbReference>
<dbReference type="SUPFAM" id="SSF57863">
    <property type="entry name" value="ArfGap/RecO-like zinc finger"/>
    <property type="match status" value="1"/>
</dbReference>
<dbReference type="InterPro" id="IPR022572">
    <property type="entry name" value="DNA_rep/recomb_RecO_N"/>
</dbReference>
<evidence type="ECO:0000256" key="2">
    <source>
        <dbReference type="ARBA" id="ARBA00021310"/>
    </source>
</evidence>
<dbReference type="PANTHER" id="PTHR33991:SF1">
    <property type="entry name" value="DNA REPAIR PROTEIN RECO"/>
    <property type="match status" value="1"/>
</dbReference>
<evidence type="ECO:0000259" key="8">
    <source>
        <dbReference type="Pfam" id="PF11967"/>
    </source>
</evidence>
<keyword evidence="5 7" id="KW-0234">DNA repair</keyword>
<gene>
    <name evidence="7" type="primary">recO</name>
    <name evidence="9" type="ORF">F5613_002813</name>
</gene>
<dbReference type="GO" id="GO:0006302">
    <property type="term" value="P:double-strand break repair"/>
    <property type="evidence" value="ECO:0007669"/>
    <property type="project" value="TreeGrafter"/>
</dbReference>
<dbReference type="Proteomes" id="UP000574332">
    <property type="component" value="Unassembled WGS sequence"/>
</dbReference>
<sequence>MNEKRKSMLYKTRGIVLHSIPYNDKYSIIYMYTESFGRVAYLVSRTRGKKSNLSRALFMPLSVLEMEVDHKHNRDLHRVRETKSCFPINELSSHPVKNVLALFLSEVLFRVVKETEPDARLFEFLYQSVQLLELSDKGLANFHLVFLLRLLHYLGIFPNSESIVQNSYFDMLNGVFVPEIPMHKHYLDKPESDAFATLLRMSYENMAYYHFSRHDRTQIIQRILEYYRLHLPEFPEIKSLAVMHTLFD</sequence>
<comment type="function">
    <text evidence="7">Involved in DNA repair and RecF pathway recombination.</text>
</comment>
<dbReference type="EMBL" id="JACCCY010000004">
    <property type="protein sequence ID" value="NYI50651.1"/>
    <property type="molecule type" value="Genomic_DNA"/>
</dbReference>
<dbReference type="PANTHER" id="PTHR33991">
    <property type="entry name" value="DNA REPAIR PROTEIN RECO"/>
    <property type="match status" value="1"/>
</dbReference>
<name>A0A8E2A857_9PORP</name>
<proteinExistence type="inferred from homology"/>
<dbReference type="AlphaFoldDB" id="A0A8E2A857"/>
<protein>
    <recommendedName>
        <fullName evidence="2 7">DNA repair protein RecO</fullName>
    </recommendedName>
    <alternativeName>
        <fullName evidence="6 7">Recombination protein O</fullName>
    </alternativeName>
</protein>
<dbReference type="HAMAP" id="MF_00201">
    <property type="entry name" value="RecO"/>
    <property type="match status" value="1"/>
</dbReference>
<dbReference type="InterPro" id="IPR012340">
    <property type="entry name" value="NA-bd_OB-fold"/>
</dbReference>
<evidence type="ECO:0000313" key="10">
    <source>
        <dbReference type="Proteomes" id="UP000574332"/>
    </source>
</evidence>
<evidence type="ECO:0000256" key="7">
    <source>
        <dbReference type="HAMAP-Rule" id="MF_00201"/>
    </source>
</evidence>
<comment type="similarity">
    <text evidence="1 7">Belongs to the RecO family.</text>
</comment>
<keyword evidence="4 7" id="KW-0233">DNA recombination</keyword>
<evidence type="ECO:0000256" key="4">
    <source>
        <dbReference type="ARBA" id="ARBA00023172"/>
    </source>
</evidence>
<dbReference type="GO" id="GO:0043590">
    <property type="term" value="C:bacterial nucleoid"/>
    <property type="evidence" value="ECO:0007669"/>
    <property type="project" value="TreeGrafter"/>
</dbReference>
<evidence type="ECO:0000313" key="9">
    <source>
        <dbReference type="EMBL" id="NYI50651.1"/>
    </source>
</evidence>
<evidence type="ECO:0000256" key="5">
    <source>
        <dbReference type="ARBA" id="ARBA00023204"/>
    </source>
</evidence>
<evidence type="ECO:0000256" key="1">
    <source>
        <dbReference type="ARBA" id="ARBA00007452"/>
    </source>
</evidence>
<keyword evidence="3 7" id="KW-0227">DNA damage</keyword>
<accession>A0A8E2A857</accession>
<dbReference type="InterPro" id="IPR003717">
    <property type="entry name" value="RecO"/>
</dbReference>
<comment type="caution">
    <text evidence="9">The sequence shown here is derived from an EMBL/GenBank/DDBJ whole genome shotgun (WGS) entry which is preliminary data.</text>
</comment>
<dbReference type="Gene3D" id="2.40.50.140">
    <property type="entry name" value="Nucleic acid-binding proteins"/>
    <property type="match status" value="1"/>
</dbReference>
<dbReference type="InterPro" id="IPR042242">
    <property type="entry name" value="RecO_C"/>
</dbReference>
<dbReference type="Pfam" id="PF02565">
    <property type="entry name" value="RecO_C"/>
    <property type="match status" value="1"/>
</dbReference>
<keyword evidence="10" id="KW-1185">Reference proteome</keyword>
<organism evidence="9 10">
    <name type="scientific">Macellibacteroides fermentans</name>
    <dbReference type="NCBI Taxonomy" id="879969"/>
    <lineage>
        <taxon>Bacteria</taxon>
        <taxon>Pseudomonadati</taxon>
        <taxon>Bacteroidota</taxon>
        <taxon>Bacteroidia</taxon>
        <taxon>Bacteroidales</taxon>
        <taxon>Porphyromonadaceae</taxon>
        <taxon>Macellibacteroides</taxon>
    </lineage>
</organism>